<protein>
    <submittedName>
        <fullName evidence="2">Uncharacterized protein</fullName>
    </submittedName>
</protein>
<evidence type="ECO:0000256" key="1">
    <source>
        <dbReference type="SAM" id="MobiDB-lite"/>
    </source>
</evidence>
<reference evidence="2" key="1">
    <citation type="journal article" date="2012" name="Proc. Natl. Acad. Sci. U.S.A.">
        <title>Antigenic diversity is generated by distinct evolutionary mechanisms in African trypanosome species.</title>
        <authorList>
            <person name="Jackson A.P."/>
            <person name="Berry A."/>
            <person name="Aslett M."/>
            <person name="Allison H.C."/>
            <person name="Burton P."/>
            <person name="Vavrova-Anderson J."/>
            <person name="Brown R."/>
            <person name="Browne H."/>
            <person name="Corton N."/>
            <person name="Hauser H."/>
            <person name="Gamble J."/>
            <person name="Gilderthorp R."/>
            <person name="Marcello L."/>
            <person name="McQuillan J."/>
            <person name="Otto T.D."/>
            <person name="Quail M.A."/>
            <person name="Sanders M.J."/>
            <person name="van Tonder A."/>
            <person name="Ginger M.L."/>
            <person name="Field M.C."/>
            <person name="Barry J.D."/>
            <person name="Hertz-Fowler C."/>
            <person name="Berriman M."/>
        </authorList>
    </citation>
    <scope>NUCLEOTIDE SEQUENCE</scope>
    <source>
        <strain evidence="2">IL3000</strain>
    </source>
</reference>
<evidence type="ECO:0000313" key="2">
    <source>
        <dbReference type="EMBL" id="CCC90202.1"/>
    </source>
</evidence>
<name>G0ULE7_TRYCI</name>
<dbReference type="EMBL" id="HE575317">
    <property type="protein sequence ID" value="CCC90202.1"/>
    <property type="molecule type" value="Genomic_DNA"/>
</dbReference>
<dbReference type="AlphaFoldDB" id="G0ULE7"/>
<organism evidence="2">
    <name type="scientific">Trypanosoma congolense (strain IL3000)</name>
    <dbReference type="NCBI Taxonomy" id="1068625"/>
    <lineage>
        <taxon>Eukaryota</taxon>
        <taxon>Discoba</taxon>
        <taxon>Euglenozoa</taxon>
        <taxon>Kinetoplastea</taxon>
        <taxon>Metakinetoplastina</taxon>
        <taxon>Trypanosomatida</taxon>
        <taxon>Trypanosomatidae</taxon>
        <taxon>Trypanosoma</taxon>
        <taxon>Nannomonas</taxon>
    </lineage>
</organism>
<feature type="region of interest" description="Disordered" evidence="1">
    <location>
        <begin position="83"/>
        <end position="108"/>
    </location>
</feature>
<proteinExistence type="predicted"/>
<feature type="compositionally biased region" description="Basic and acidic residues" evidence="1">
    <location>
        <begin position="97"/>
        <end position="108"/>
    </location>
</feature>
<accession>G0ULE7</accession>
<gene>
    <name evidence="2" type="ORF">TCIL3000_4_2950</name>
</gene>
<sequence>MRHRCPLLVHRRCEAHLFIRGDLLCCPSPEQATAFVMKWSSCSGTDGGGTGLMHWHAYTIPKPPPPPQYAFLSVGVSGFNKTGANTHNNAYQKKHAHENTSKSARADG</sequence>